<dbReference type="GO" id="GO:0016903">
    <property type="term" value="F:oxidoreductase activity, acting on the aldehyde or oxo group of donors"/>
    <property type="evidence" value="ECO:0007669"/>
    <property type="project" value="InterPro"/>
</dbReference>
<dbReference type="PANTHER" id="PTHR42730">
    <property type="entry name" value="2-OXOGLUTARATE SYNTHASE SUBUNIT KORC"/>
    <property type="match status" value="1"/>
</dbReference>
<dbReference type="Pfam" id="PF01558">
    <property type="entry name" value="POR"/>
    <property type="match status" value="1"/>
</dbReference>
<organism evidence="3">
    <name type="scientific">marine sediment metagenome</name>
    <dbReference type="NCBI Taxonomy" id="412755"/>
    <lineage>
        <taxon>unclassified sequences</taxon>
        <taxon>metagenomes</taxon>
        <taxon>ecological metagenomes</taxon>
    </lineage>
</organism>
<reference evidence="3" key="1">
    <citation type="journal article" date="2014" name="Front. Microbiol.">
        <title>High frequency of phylogenetically diverse reductive dehalogenase-homologous genes in deep subseafloor sedimentary metagenomes.</title>
        <authorList>
            <person name="Kawai M."/>
            <person name="Futagami T."/>
            <person name="Toyoda A."/>
            <person name="Takaki Y."/>
            <person name="Nishi S."/>
            <person name="Hori S."/>
            <person name="Arai W."/>
            <person name="Tsubouchi T."/>
            <person name="Morono Y."/>
            <person name="Uchiyama I."/>
            <person name="Ito T."/>
            <person name="Fujiyama A."/>
            <person name="Inagaki F."/>
            <person name="Takami H."/>
        </authorList>
    </citation>
    <scope>NUCLEOTIDE SEQUENCE</scope>
    <source>
        <strain evidence="3">Expedition CK06-06</strain>
    </source>
</reference>
<dbReference type="InterPro" id="IPR052554">
    <property type="entry name" value="2-oxoglutarate_synth_KorC"/>
</dbReference>
<gene>
    <name evidence="3" type="ORF">S12H4_58115</name>
</gene>
<protein>
    <recommendedName>
        <fullName evidence="2">Pyruvate/ketoisovalerate oxidoreductase catalytic domain-containing protein</fullName>
    </recommendedName>
</protein>
<dbReference type="EMBL" id="BARW01037697">
    <property type="protein sequence ID" value="GAJ17450.1"/>
    <property type="molecule type" value="Genomic_DNA"/>
</dbReference>
<dbReference type="Gene3D" id="3.40.920.10">
    <property type="entry name" value="Pyruvate-ferredoxin oxidoreductase, PFOR, domain III"/>
    <property type="match status" value="1"/>
</dbReference>
<comment type="caution">
    <text evidence="3">The sequence shown here is derived from an EMBL/GenBank/DDBJ whole genome shotgun (WGS) entry which is preliminary data.</text>
</comment>
<evidence type="ECO:0000313" key="3">
    <source>
        <dbReference type="EMBL" id="GAJ17450.1"/>
    </source>
</evidence>
<dbReference type="AlphaFoldDB" id="X1VYP8"/>
<accession>X1VYP8</accession>
<dbReference type="InterPro" id="IPR002869">
    <property type="entry name" value="Pyrv_flavodox_OxRed_cen"/>
</dbReference>
<feature type="non-terminal residue" evidence="3">
    <location>
        <position position="1"/>
    </location>
</feature>
<dbReference type="InterPro" id="IPR019752">
    <property type="entry name" value="Pyrv/ketoisovalerate_OxRed_cat"/>
</dbReference>
<evidence type="ECO:0000256" key="1">
    <source>
        <dbReference type="ARBA" id="ARBA00023002"/>
    </source>
</evidence>
<dbReference type="PANTHER" id="PTHR42730:SF1">
    <property type="entry name" value="2-OXOGLUTARATE SYNTHASE SUBUNIT KORC"/>
    <property type="match status" value="1"/>
</dbReference>
<sequence>SAIHYPYVKQPDILMCMSQGGYDKFIGQLKPGGTLLIDQDLVRPRGVKNFYSIAATRIAEEMGQKMMANIIMLGFLIAVTKIVSPKAAQDTVAGSVPDGTEEMNIRAFDKGWESGLASLKGREKKASGRTGTVS</sequence>
<name>X1VYP8_9ZZZZ</name>
<proteinExistence type="predicted"/>
<feature type="domain" description="Pyruvate/ketoisovalerate oxidoreductase catalytic" evidence="2">
    <location>
        <begin position="4"/>
        <end position="112"/>
    </location>
</feature>
<evidence type="ECO:0000259" key="2">
    <source>
        <dbReference type="Pfam" id="PF01558"/>
    </source>
</evidence>
<dbReference type="SUPFAM" id="SSF53323">
    <property type="entry name" value="Pyruvate-ferredoxin oxidoreductase, PFOR, domain III"/>
    <property type="match status" value="1"/>
</dbReference>
<keyword evidence="1" id="KW-0560">Oxidoreductase</keyword>